<sequence length="65" mass="7717">LAIVGDRVIFAANHDDNDDCYDYDYDYDYDSDHCYDDDDDDDDDYYCHEGGYEWSLVFKKTFASL</sequence>
<evidence type="ECO:0000313" key="1">
    <source>
        <dbReference type="EMBL" id="MCI32042.1"/>
    </source>
</evidence>
<name>A0A392R7G9_9FABA</name>
<keyword evidence="2" id="KW-1185">Reference proteome</keyword>
<dbReference type="Proteomes" id="UP000265520">
    <property type="component" value="Unassembled WGS sequence"/>
</dbReference>
<reference evidence="1 2" key="1">
    <citation type="journal article" date="2018" name="Front. Plant Sci.">
        <title>Red Clover (Trifolium pratense) and Zigzag Clover (T. medium) - A Picture of Genomic Similarities and Differences.</title>
        <authorList>
            <person name="Dluhosova J."/>
            <person name="Istvanek J."/>
            <person name="Nedelnik J."/>
            <person name="Repkova J."/>
        </authorList>
    </citation>
    <scope>NUCLEOTIDE SEQUENCE [LARGE SCALE GENOMIC DNA]</scope>
    <source>
        <strain evidence="2">cv. 10/8</strain>
        <tissue evidence="1">Leaf</tissue>
    </source>
</reference>
<protein>
    <submittedName>
        <fullName evidence="1">Uncharacterized protein</fullName>
    </submittedName>
</protein>
<accession>A0A392R7G9</accession>
<feature type="non-terminal residue" evidence="1">
    <location>
        <position position="1"/>
    </location>
</feature>
<organism evidence="1 2">
    <name type="scientific">Trifolium medium</name>
    <dbReference type="NCBI Taxonomy" id="97028"/>
    <lineage>
        <taxon>Eukaryota</taxon>
        <taxon>Viridiplantae</taxon>
        <taxon>Streptophyta</taxon>
        <taxon>Embryophyta</taxon>
        <taxon>Tracheophyta</taxon>
        <taxon>Spermatophyta</taxon>
        <taxon>Magnoliopsida</taxon>
        <taxon>eudicotyledons</taxon>
        <taxon>Gunneridae</taxon>
        <taxon>Pentapetalae</taxon>
        <taxon>rosids</taxon>
        <taxon>fabids</taxon>
        <taxon>Fabales</taxon>
        <taxon>Fabaceae</taxon>
        <taxon>Papilionoideae</taxon>
        <taxon>50 kb inversion clade</taxon>
        <taxon>NPAAA clade</taxon>
        <taxon>Hologalegina</taxon>
        <taxon>IRL clade</taxon>
        <taxon>Trifolieae</taxon>
        <taxon>Trifolium</taxon>
    </lineage>
</organism>
<proteinExistence type="predicted"/>
<dbReference type="AlphaFoldDB" id="A0A392R7G9"/>
<dbReference type="EMBL" id="LXQA010192228">
    <property type="protein sequence ID" value="MCI32042.1"/>
    <property type="molecule type" value="Genomic_DNA"/>
</dbReference>
<evidence type="ECO:0000313" key="2">
    <source>
        <dbReference type="Proteomes" id="UP000265520"/>
    </source>
</evidence>
<comment type="caution">
    <text evidence="1">The sequence shown here is derived from an EMBL/GenBank/DDBJ whole genome shotgun (WGS) entry which is preliminary data.</text>
</comment>